<dbReference type="EMBL" id="JAMRXG010000004">
    <property type="protein sequence ID" value="MCM6773821.1"/>
    <property type="molecule type" value="Genomic_DNA"/>
</dbReference>
<dbReference type="RefSeq" id="WP_251910911.1">
    <property type="nucleotide sequence ID" value="NZ_JAMRXG010000004.1"/>
</dbReference>
<feature type="compositionally biased region" description="Low complexity" evidence="1">
    <location>
        <begin position="10"/>
        <end position="30"/>
    </location>
</feature>
<dbReference type="Proteomes" id="UP001139157">
    <property type="component" value="Unassembled WGS sequence"/>
</dbReference>
<keyword evidence="4" id="KW-1185">Reference proteome</keyword>
<accession>A0A9X2E8R7</accession>
<evidence type="ECO:0000313" key="3">
    <source>
        <dbReference type="EMBL" id="MCM6773821.1"/>
    </source>
</evidence>
<feature type="transmembrane region" description="Helical" evidence="2">
    <location>
        <begin position="129"/>
        <end position="150"/>
    </location>
</feature>
<keyword evidence="2" id="KW-0472">Membrane</keyword>
<protein>
    <submittedName>
        <fullName evidence="3">Uncharacterized protein</fullName>
    </submittedName>
</protein>
<keyword evidence="2" id="KW-1133">Transmembrane helix</keyword>
<organism evidence="3 4">
    <name type="scientific">Nocardia pulmonis</name>
    <dbReference type="NCBI Taxonomy" id="2951408"/>
    <lineage>
        <taxon>Bacteria</taxon>
        <taxon>Bacillati</taxon>
        <taxon>Actinomycetota</taxon>
        <taxon>Actinomycetes</taxon>
        <taxon>Mycobacteriales</taxon>
        <taxon>Nocardiaceae</taxon>
        <taxon>Nocardia</taxon>
    </lineage>
</organism>
<feature type="compositionally biased region" description="Low complexity" evidence="1">
    <location>
        <begin position="251"/>
        <end position="261"/>
    </location>
</feature>
<reference evidence="3" key="1">
    <citation type="submission" date="2022-06" db="EMBL/GenBank/DDBJ databases">
        <title>Novel species in genus nocardia.</title>
        <authorList>
            <person name="Li F."/>
        </authorList>
    </citation>
    <scope>NUCLEOTIDE SEQUENCE</scope>
    <source>
        <strain evidence="3">CDC141</strain>
    </source>
</reference>
<gene>
    <name evidence="3" type="ORF">NDR86_10105</name>
</gene>
<evidence type="ECO:0000256" key="1">
    <source>
        <dbReference type="SAM" id="MobiDB-lite"/>
    </source>
</evidence>
<evidence type="ECO:0000256" key="2">
    <source>
        <dbReference type="SAM" id="Phobius"/>
    </source>
</evidence>
<keyword evidence="2" id="KW-0812">Transmembrane</keyword>
<sequence>MATDNSGNRPGNPESNEPTTPESPSGTPAAPQQPGRSEPGFAEPLPTAPLPGMPNLLPGTDNPGPESGDDQPQRRMRGSMQRQEPGVTQPRPPTLAEARAREKARKRAEEAERAAAAALEEKRRKRKKMLIGGAAVAGVAALVGGGYLAYRAATAPDNVTATCITEDDGQQVVRPDEECAQAQAAYSSGSGYYGGPHIPGIFIFNGHQYRYYYGGPSQTVGRPPVGGSTIEPKGAHVTTKSGTVVRGGLGTTSVGSKSGGS</sequence>
<name>A0A9X2E8R7_9NOCA</name>
<evidence type="ECO:0000313" key="4">
    <source>
        <dbReference type="Proteomes" id="UP001139157"/>
    </source>
</evidence>
<comment type="caution">
    <text evidence="3">The sequence shown here is derived from an EMBL/GenBank/DDBJ whole genome shotgun (WGS) entry which is preliminary data.</text>
</comment>
<proteinExistence type="predicted"/>
<dbReference type="AlphaFoldDB" id="A0A9X2E8R7"/>
<feature type="region of interest" description="Disordered" evidence="1">
    <location>
        <begin position="1"/>
        <end position="109"/>
    </location>
</feature>
<feature type="region of interest" description="Disordered" evidence="1">
    <location>
        <begin position="224"/>
        <end position="261"/>
    </location>
</feature>